<proteinExistence type="predicted"/>
<accession>A0AAW8YTC7</accession>
<sequence length="97" mass="11465">MIDQDKCGFCHINGKRGDGQTFGKPMYEHTDWYDTYRHINERKKIRARLVSPETNKPRLHTSIKFRQRFESTSIFKINFCPMCGRRLGKGKKVKENG</sequence>
<comment type="caution">
    <text evidence="1">The sequence shown here is derived from an EMBL/GenBank/DDBJ whole genome shotgun (WGS) entry which is preliminary data.</text>
</comment>
<dbReference type="Proteomes" id="UP001280415">
    <property type="component" value="Unassembled WGS sequence"/>
</dbReference>
<reference evidence="1" key="2">
    <citation type="submission" date="2023-10" db="EMBL/GenBank/DDBJ databases">
        <authorList>
            <person name="Khurajog B."/>
        </authorList>
    </citation>
    <scope>NUCLEOTIDE SEQUENCE</scope>
    <source>
        <strain evidence="1">BF14</strain>
    </source>
</reference>
<dbReference type="AlphaFoldDB" id="A0AAW8YTC7"/>
<name>A0AAW8YTC7_PEDAC</name>
<dbReference type="EMBL" id="JAWJAX010000019">
    <property type="protein sequence ID" value="MDV2912240.1"/>
    <property type="molecule type" value="Genomic_DNA"/>
</dbReference>
<protein>
    <submittedName>
        <fullName evidence="1">Uncharacterized protein</fullName>
    </submittedName>
</protein>
<reference evidence="1" key="1">
    <citation type="journal article" date="2023" name="PeerJ">
        <title>Selection and evaluation of lactic acid bacteria from chicken feces in Thailand as potential probiotics.</title>
        <authorList>
            <person name="Khurajog B."/>
            <person name="Disastra Y."/>
            <person name="Lawwyne L.D."/>
            <person name="Sirichokchatchawan W."/>
            <person name="Niyomtham W."/>
            <person name="Yindee J."/>
            <person name="Hampson D.J."/>
            <person name="Prapasarakul N."/>
        </authorList>
    </citation>
    <scope>NUCLEOTIDE SEQUENCE</scope>
    <source>
        <strain evidence="1">BF14</strain>
    </source>
</reference>
<organism evidence="1 2">
    <name type="scientific">Pediococcus acidilactici</name>
    <dbReference type="NCBI Taxonomy" id="1254"/>
    <lineage>
        <taxon>Bacteria</taxon>
        <taxon>Bacillati</taxon>
        <taxon>Bacillota</taxon>
        <taxon>Bacilli</taxon>
        <taxon>Lactobacillales</taxon>
        <taxon>Lactobacillaceae</taxon>
        <taxon>Pediococcus</taxon>
        <taxon>Pediococcus acidilactici group</taxon>
    </lineage>
</organism>
<dbReference type="RefSeq" id="WP_317052563.1">
    <property type="nucleotide sequence ID" value="NZ_CP140878.1"/>
</dbReference>
<gene>
    <name evidence="1" type="ORF">R0H03_10395</name>
</gene>
<evidence type="ECO:0000313" key="2">
    <source>
        <dbReference type="Proteomes" id="UP001280415"/>
    </source>
</evidence>
<evidence type="ECO:0000313" key="1">
    <source>
        <dbReference type="EMBL" id="MDV2912240.1"/>
    </source>
</evidence>